<evidence type="ECO:0000313" key="13">
    <source>
        <dbReference type="EMBL" id="SFV09218.1"/>
    </source>
</evidence>
<evidence type="ECO:0000256" key="3">
    <source>
        <dbReference type="ARBA" id="ARBA00022448"/>
    </source>
</evidence>
<evidence type="ECO:0000256" key="2">
    <source>
        <dbReference type="ARBA" id="ARBA00011233"/>
    </source>
</evidence>
<evidence type="ECO:0000256" key="6">
    <source>
        <dbReference type="ARBA" id="ARBA00022729"/>
    </source>
</evidence>
<evidence type="ECO:0000256" key="5">
    <source>
        <dbReference type="ARBA" id="ARBA00022692"/>
    </source>
</evidence>
<evidence type="ECO:0000313" key="14">
    <source>
        <dbReference type="Proteomes" id="UP000199391"/>
    </source>
</evidence>
<feature type="signal peptide" evidence="11">
    <location>
        <begin position="1"/>
        <end position="22"/>
    </location>
</feature>
<keyword evidence="5" id="KW-0812">Transmembrane</keyword>
<sequence length="361" mass="38028">MKKTLGTMALLGAFGAVTGAHAQSSVTIYGTLDAGIAKISGTTAQITKRDNNKLGFRGVEDLGNGLKALFQLEVRFEPDTGTVEAGSRPLFQGQSRVGLQGGFGTIRLGRGLTAYQEASVAFEPWNGLPTVSPSSTGGSIGPGFQPDLHVAGYTSDPLGPAGNSRNRFSNAVFYNSPLFNGFQVNLTVGAKEANGNAALIGRGTALAPQYPANSVPSAAPYSLSATYNNGRFGALAAYERNAVETDVWAVAASYKPTADLKLMASYQKQDQSHTMAANAETKAWVLGANYTVGAGKVLLGYGQKTPDAMPHTKQASVGYEHSLSPRTYVYADLSNRKSPPVANQTILRSYTFYGVGVHHNF</sequence>
<evidence type="ECO:0000256" key="4">
    <source>
        <dbReference type="ARBA" id="ARBA00022452"/>
    </source>
</evidence>
<feature type="chain" id="PRO_5011757330" evidence="11">
    <location>
        <begin position="23"/>
        <end position="361"/>
    </location>
</feature>
<keyword evidence="9" id="KW-0472">Membrane</keyword>
<keyword evidence="6 11" id="KW-0732">Signal</keyword>
<proteinExistence type="predicted"/>
<gene>
    <name evidence="13" type="ORF">SAMN05216552_102958</name>
</gene>
<dbReference type="SUPFAM" id="SSF56935">
    <property type="entry name" value="Porins"/>
    <property type="match status" value="1"/>
</dbReference>
<evidence type="ECO:0000259" key="12">
    <source>
        <dbReference type="Pfam" id="PF13609"/>
    </source>
</evidence>
<dbReference type="InterPro" id="IPR033900">
    <property type="entry name" value="Gram_neg_porin_domain"/>
</dbReference>
<evidence type="ECO:0000256" key="8">
    <source>
        <dbReference type="ARBA" id="ARBA00023114"/>
    </source>
</evidence>
<evidence type="ECO:0000256" key="10">
    <source>
        <dbReference type="ARBA" id="ARBA00023237"/>
    </source>
</evidence>
<dbReference type="OrthoDB" id="5289162at2"/>
<dbReference type="GO" id="GO:0046930">
    <property type="term" value="C:pore complex"/>
    <property type="evidence" value="ECO:0007669"/>
    <property type="project" value="UniProtKB-KW"/>
</dbReference>
<dbReference type="PANTHER" id="PTHR34501:SF9">
    <property type="entry name" value="MAJOR OUTER MEMBRANE PROTEIN P.IA"/>
    <property type="match status" value="1"/>
</dbReference>
<protein>
    <submittedName>
        <fullName evidence="13">Outer membrane protein (Porin)</fullName>
    </submittedName>
</protein>
<dbReference type="InterPro" id="IPR050298">
    <property type="entry name" value="Gram-neg_bact_OMP"/>
</dbReference>
<dbReference type="CDD" id="cd00342">
    <property type="entry name" value="gram_neg_porins"/>
    <property type="match status" value="1"/>
</dbReference>
<evidence type="ECO:0000256" key="7">
    <source>
        <dbReference type="ARBA" id="ARBA00023065"/>
    </source>
</evidence>
<comment type="subunit">
    <text evidence="2">Homotrimer.</text>
</comment>
<name>A0A1I7LHV2_9BURK</name>
<reference evidence="14" key="1">
    <citation type="submission" date="2016-10" db="EMBL/GenBank/DDBJ databases">
        <authorList>
            <person name="Varghese N."/>
            <person name="Submissions S."/>
        </authorList>
    </citation>
    <scope>NUCLEOTIDE SEQUENCE [LARGE SCALE GENOMIC DNA]</scope>
    <source>
        <strain evidence="14">CGMCC 1.11014</strain>
    </source>
</reference>
<keyword evidence="4" id="KW-1134">Transmembrane beta strand</keyword>
<feature type="domain" description="Porin" evidence="12">
    <location>
        <begin position="14"/>
        <end position="334"/>
    </location>
</feature>
<dbReference type="PANTHER" id="PTHR34501">
    <property type="entry name" value="PROTEIN YDDL-RELATED"/>
    <property type="match status" value="1"/>
</dbReference>
<evidence type="ECO:0000256" key="9">
    <source>
        <dbReference type="ARBA" id="ARBA00023136"/>
    </source>
</evidence>
<dbReference type="RefSeq" id="WP_093558328.1">
    <property type="nucleotide sequence ID" value="NZ_FPBO01000029.1"/>
</dbReference>
<dbReference type="Gene3D" id="2.40.160.10">
    <property type="entry name" value="Porin"/>
    <property type="match status" value="1"/>
</dbReference>
<accession>A0A1I7LHV2</accession>
<dbReference type="AlphaFoldDB" id="A0A1I7LHV2"/>
<comment type="subcellular location">
    <subcellularLocation>
        <location evidence="1">Cell outer membrane</location>
        <topology evidence="1">Multi-pass membrane protein</topology>
    </subcellularLocation>
</comment>
<evidence type="ECO:0000256" key="1">
    <source>
        <dbReference type="ARBA" id="ARBA00004571"/>
    </source>
</evidence>
<dbReference type="InterPro" id="IPR023614">
    <property type="entry name" value="Porin_dom_sf"/>
</dbReference>
<keyword evidence="7" id="KW-0406">Ion transport</keyword>
<dbReference type="STRING" id="1035707.SAMN05216552_102958"/>
<organism evidence="13 14">
    <name type="scientific">Pseudoduganella namucuonensis</name>
    <dbReference type="NCBI Taxonomy" id="1035707"/>
    <lineage>
        <taxon>Bacteria</taxon>
        <taxon>Pseudomonadati</taxon>
        <taxon>Pseudomonadota</taxon>
        <taxon>Betaproteobacteria</taxon>
        <taxon>Burkholderiales</taxon>
        <taxon>Oxalobacteraceae</taxon>
        <taxon>Telluria group</taxon>
        <taxon>Pseudoduganella</taxon>
    </lineage>
</organism>
<dbReference type="Pfam" id="PF13609">
    <property type="entry name" value="Porin_4"/>
    <property type="match status" value="1"/>
</dbReference>
<keyword evidence="8" id="KW-0626">Porin</keyword>
<dbReference type="GO" id="GO:0009279">
    <property type="term" value="C:cell outer membrane"/>
    <property type="evidence" value="ECO:0007669"/>
    <property type="project" value="UniProtKB-SubCell"/>
</dbReference>
<keyword evidence="14" id="KW-1185">Reference proteome</keyword>
<keyword evidence="3" id="KW-0813">Transport</keyword>
<dbReference type="GO" id="GO:0015288">
    <property type="term" value="F:porin activity"/>
    <property type="evidence" value="ECO:0007669"/>
    <property type="project" value="UniProtKB-KW"/>
</dbReference>
<keyword evidence="10" id="KW-0998">Cell outer membrane</keyword>
<dbReference type="EMBL" id="FPBO01000029">
    <property type="protein sequence ID" value="SFV09218.1"/>
    <property type="molecule type" value="Genomic_DNA"/>
</dbReference>
<dbReference type="GO" id="GO:0006811">
    <property type="term" value="P:monoatomic ion transport"/>
    <property type="evidence" value="ECO:0007669"/>
    <property type="project" value="UniProtKB-KW"/>
</dbReference>
<evidence type="ECO:0000256" key="11">
    <source>
        <dbReference type="SAM" id="SignalP"/>
    </source>
</evidence>
<dbReference type="Proteomes" id="UP000199391">
    <property type="component" value="Unassembled WGS sequence"/>
</dbReference>